<feature type="transmembrane region" description="Helical" evidence="1">
    <location>
        <begin position="5"/>
        <end position="23"/>
    </location>
</feature>
<protein>
    <submittedName>
        <fullName evidence="2">Uncharacterized protein</fullName>
    </submittedName>
</protein>
<dbReference type="EMBL" id="JACGCI010000033">
    <property type="protein sequence ID" value="KAF6754775.1"/>
    <property type="molecule type" value="Genomic_DNA"/>
</dbReference>
<organism evidence="2 3">
    <name type="scientific">Ephemerocybe angulata</name>
    <dbReference type="NCBI Taxonomy" id="980116"/>
    <lineage>
        <taxon>Eukaryota</taxon>
        <taxon>Fungi</taxon>
        <taxon>Dikarya</taxon>
        <taxon>Basidiomycota</taxon>
        <taxon>Agaricomycotina</taxon>
        <taxon>Agaricomycetes</taxon>
        <taxon>Agaricomycetidae</taxon>
        <taxon>Agaricales</taxon>
        <taxon>Agaricineae</taxon>
        <taxon>Psathyrellaceae</taxon>
        <taxon>Ephemerocybe</taxon>
    </lineage>
</organism>
<keyword evidence="1" id="KW-0812">Transmembrane</keyword>
<feature type="transmembrane region" description="Helical" evidence="1">
    <location>
        <begin position="29"/>
        <end position="47"/>
    </location>
</feature>
<dbReference type="Proteomes" id="UP000521943">
    <property type="component" value="Unassembled WGS sequence"/>
</dbReference>
<name>A0A8H6M4V5_9AGAR</name>
<evidence type="ECO:0000313" key="3">
    <source>
        <dbReference type="Proteomes" id="UP000521943"/>
    </source>
</evidence>
<keyword evidence="1" id="KW-0472">Membrane</keyword>
<keyword evidence="3" id="KW-1185">Reference proteome</keyword>
<evidence type="ECO:0000313" key="2">
    <source>
        <dbReference type="EMBL" id="KAF6754775.1"/>
    </source>
</evidence>
<proteinExistence type="predicted"/>
<evidence type="ECO:0000256" key="1">
    <source>
        <dbReference type="SAM" id="Phobius"/>
    </source>
</evidence>
<accession>A0A8H6M4V5</accession>
<keyword evidence="1" id="KW-1133">Transmembrane helix</keyword>
<dbReference type="AlphaFoldDB" id="A0A8H6M4V5"/>
<comment type="caution">
    <text evidence="2">The sequence shown here is derived from an EMBL/GenBank/DDBJ whole genome shotgun (WGS) entry which is preliminary data.</text>
</comment>
<reference evidence="2 3" key="1">
    <citation type="submission" date="2020-07" db="EMBL/GenBank/DDBJ databases">
        <title>Comparative genomics of pyrophilous fungi reveals a link between fire events and developmental genes.</title>
        <authorList>
            <consortium name="DOE Joint Genome Institute"/>
            <person name="Steindorff A.S."/>
            <person name="Carver A."/>
            <person name="Calhoun S."/>
            <person name="Stillman K."/>
            <person name="Liu H."/>
            <person name="Lipzen A."/>
            <person name="Pangilinan J."/>
            <person name="Labutti K."/>
            <person name="Bruns T.D."/>
            <person name="Grigoriev I.V."/>
        </authorList>
    </citation>
    <scope>NUCLEOTIDE SEQUENCE [LARGE SCALE GENOMIC DNA]</scope>
    <source>
        <strain evidence="2 3">CBS 144469</strain>
    </source>
</reference>
<gene>
    <name evidence="2" type="ORF">DFP72DRAFT_898733</name>
</gene>
<sequence length="106" mass="12779">MSRFLVCWIWSLVSFFCFLFLFFLRFCFVFSSLVLLFSFVAAHIRWYRRQLRLSFSISLSVSWFSSHRTILASAYHPFIHSFIHSFIHTLTRSVIYPVVQLFVHDL</sequence>